<feature type="non-terminal residue" evidence="2">
    <location>
        <position position="364"/>
    </location>
</feature>
<evidence type="ECO:0000256" key="1">
    <source>
        <dbReference type="SAM" id="MobiDB-lite"/>
    </source>
</evidence>
<reference evidence="2 3" key="1">
    <citation type="submission" date="2014-06" db="EMBL/GenBank/DDBJ databases">
        <title>Evolutionary Origins and Diversification of the Mycorrhizal Mutualists.</title>
        <authorList>
            <consortium name="DOE Joint Genome Institute"/>
            <consortium name="Mycorrhizal Genomics Consortium"/>
            <person name="Kohler A."/>
            <person name="Kuo A."/>
            <person name="Nagy L.G."/>
            <person name="Floudas D."/>
            <person name="Copeland A."/>
            <person name="Barry K.W."/>
            <person name="Cichocki N."/>
            <person name="Veneault-Fourrey C."/>
            <person name="LaButti K."/>
            <person name="Lindquist E.A."/>
            <person name="Lipzen A."/>
            <person name="Lundell T."/>
            <person name="Morin E."/>
            <person name="Murat C."/>
            <person name="Riley R."/>
            <person name="Ohm R."/>
            <person name="Sun H."/>
            <person name="Tunlid A."/>
            <person name="Henrissat B."/>
            <person name="Grigoriev I.V."/>
            <person name="Hibbett D.S."/>
            <person name="Martin F."/>
        </authorList>
    </citation>
    <scope>NUCLEOTIDE SEQUENCE [LARGE SCALE GENOMIC DNA]</scope>
    <source>
        <strain evidence="2 3">SS14</strain>
    </source>
</reference>
<sequence length="364" mass="40625">SLNQDAAGDVNDGTNTDLPPHSSSISSKRDAAQPPQEAHDDPPANIDVTVLAQALARPRDGFPMAQVTSAELQERNTPQCQNIWRNLAGWKTLIYAAYCKINIDPNVMQAPIQTKLSALLSRPVSTRLGGYYRFCILAYELSKAEHDFLVHQGCFAFPDITFFCYGYGAPPPPYAITLRHLPLGFTADGVRDLFRPHYLKEGSRNFYAWLATHKDNIPAENATDEATITAFIANSLMVEKHEIAIDDKLEVVYKIFLHPPSVIAHTPWLNHLRTFGYETEYGRHTVFKDVLCILCKARDHKVVDCPFRRLPGFPTTHPNAPDNVDIDGPNDNGPRHHGGNTRGRGGFFGVRRGRGSARAYDMPY</sequence>
<gene>
    <name evidence="2" type="ORF">M422DRAFT_30306</name>
</gene>
<dbReference type="HOGENOM" id="CLU_045730_0_0_1"/>
<feature type="region of interest" description="Disordered" evidence="1">
    <location>
        <begin position="314"/>
        <end position="348"/>
    </location>
</feature>
<dbReference type="EMBL" id="KN837116">
    <property type="protein sequence ID" value="KIJ44641.1"/>
    <property type="molecule type" value="Genomic_DNA"/>
</dbReference>
<evidence type="ECO:0000313" key="2">
    <source>
        <dbReference type="EMBL" id="KIJ44641.1"/>
    </source>
</evidence>
<keyword evidence="3" id="KW-1185">Reference proteome</keyword>
<protein>
    <submittedName>
        <fullName evidence="2">Uncharacterized protein</fullName>
    </submittedName>
</protein>
<dbReference type="AlphaFoldDB" id="A0A0C9W128"/>
<dbReference type="Proteomes" id="UP000054279">
    <property type="component" value="Unassembled WGS sequence"/>
</dbReference>
<feature type="compositionally biased region" description="Polar residues" evidence="1">
    <location>
        <begin position="12"/>
        <end position="26"/>
    </location>
</feature>
<name>A0A0C9W128_SPHS4</name>
<proteinExistence type="predicted"/>
<feature type="compositionally biased region" description="Basic and acidic residues" evidence="1">
    <location>
        <begin position="27"/>
        <end position="42"/>
    </location>
</feature>
<evidence type="ECO:0000313" key="3">
    <source>
        <dbReference type="Proteomes" id="UP000054279"/>
    </source>
</evidence>
<accession>A0A0C9W128</accession>
<organism evidence="2 3">
    <name type="scientific">Sphaerobolus stellatus (strain SS14)</name>
    <dbReference type="NCBI Taxonomy" id="990650"/>
    <lineage>
        <taxon>Eukaryota</taxon>
        <taxon>Fungi</taxon>
        <taxon>Dikarya</taxon>
        <taxon>Basidiomycota</taxon>
        <taxon>Agaricomycotina</taxon>
        <taxon>Agaricomycetes</taxon>
        <taxon>Phallomycetidae</taxon>
        <taxon>Geastrales</taxon>
        <taxon>Sphaerobolaceae</taxon>
        <taxon>Sphaerobolus</taxon>
    </lineage>
</organism>
<feature type="region of interest" description="Disordered" evidence="1">
    <location>
        <begin position="1"/>
        <end position="44"/>
    </location>
</feature>